<dbReference type="Proteomes" id="UP000266552">
    <property type="component" value="Chromosome"/>
</dbReference>
<reference evidence="4 5" key="1">
    <citation type="submission" date="2018-09" db="EMBL/GenBank/DDBJ databases">
        <title>Genome Sequence of Paenibacillus lautus Strain E7593-69, Azo Dye-Degrading Bacteria, Isolated from Commercial Tattoo Inks.</title>
        <authorList>
            <person name="Nho S.W."/>
            <person name="Kim S.-J."/>
            <person name="Kweon O."/>
            <person name="Cerniglia C.E."/>
        </authorList>
    </citation>
    <scope>NUCLEOTIDE SEQUENCE [LARGE SCALE GENOMIC DNA]</scope>
    <source>
        <strain evidence="4 5">E7593-69</strain>
    </source>
</reference>
<dbReference type="PANTHER" id="PTHR22550">
    <property type="entry name" value="SPORE GERMINATION PROTEIN"/>
    <property type="match status" value="1"/>
</dbReference>
<keyword evidence="3" id="KW-0812">Transmembrane</keyword>
<keyword evidence="2 3" id="KW-0472">Membrane</keyword>
<organism evidence="4 5">
    <name type="scientific">Paenibacillus lautus</name>
    <name type="common">Bacillus lautus</name>
    <dbReference type="NCBI Taxonomy" id="1401"/>
    <lineage>
        <taxon>Bacteria</taxon>
        <taxon>Bacillati</taxon>
        <taxon>Bacillota</taxon>
        <taxon>Bacilli</taxon>
        <taxon>Bacillales</taxon>
        <taxon>Paenibacillaceae</taxon>
        <taxon>Paenibacillus</taxon>
    </lineage>
</organism>
<dbReference type="InterPro" id="IPR050768">
    <property type="entry name" value="UPF0353/GerABKA_families"/>
</dbReference>
<evidence type="ECO:0000313" key="5">
    <source>
        <dbReference type="Proteomes" id="UP000266552"/>
    </source>
</evidence>
<keyword evidence="3" id="KW-1133">Transmembrane helix</keyword>
<dbReference type="KEGG" id="plw:D5F53_16785"/>
<dbReference type="PANTHER" id="PTHR22550:SF5">
    <property type="entry name" value="LEUCINE ZIPPER PROTEIN 4"/>
    <property type="match status" value="1"/>
</dbReference>
<feature type="transmembrane region" description="Helical" evidence="3">
    <location>
        <begin position="359"/>
        <end position="376"/>
    </location>
</feature>
<dbReference type="PIRSF" id="PIRSF005690">
    <property type="entry name" value="GerBA"/>
    <property type="match status" value="1"/>
</dbReference>
<proteinExistence type="inferred from homology"/>
<gene>
    <name evidence="4" type="ORF">D5F53_16785</name>
</gene>
<feature type="transmembrane region" description="Helical" evidence="3">
    <location>
        <begin position="382"/>
        <end position="400"/>
    </location>
</feature>
<comment type="similarity">
    <text evidence="1">Belongs to the GerABKA family.</text>
</comment>
<feature type="transmembrane region" description="Helical" evidence="3">
    <location>
        <begin position="412"/>
        <end position="437"/>
    </location>
</feature>
<dbReference type="InterPro" id="IPR004995">
    <property type="entry name" value="Spore_Ger"/>
</dbReference>
<dbReference type="EMBL" id="CP032412">
    <property type="protein sequence ID" value="AYB44832.1"/>
    <property type="molecule type" value="Genomic_DNA"/>
</dbReference>
<evidence type="ECO:0000256" key="3">
    <source>
        <dbReference type="SAM" id="Phobius"/>
    </source>
</evidence>
<sequence length="460" mass="50163">MEMISNNKYGGGANAGMSLNESLAEYFKANADYFNVEIRLLQYHVQVIGLDSMVDIPQSIASLQTQTSNLTETALPPADLLKIVGELVEPQLEVVVPDILKGHLIILEPVSGACSAVLPISKTVTRSVTSPETENTLYGSSSAFLEDINTNIGILRKHCTGSSLQVETYTVGKSHPRSLLLIYQEDKIKPRLLQSIQAKIKAGMDQDVHHIQQLEKMLGVNTWSLVTNFNMTELPQNAAHSLQQGKAVLMLDRYPFAIIIPSLVMDMFCMKDDHNYPLPFMYLIRILRVVGVLIATIIPGLYVALVSVNPEVLRLQLALSIANSRQEVPYPAFVETLLLLIVLELILEASVRLPKSVGPTITMVGGIILGQAAVSAKLVSNLLIIVLAGTTIASSTVVGFQNSVSVRVFKYLLIILSAIYGMLGLLAGIVVICAYMGHQKSMGIPYLSLPTLNQKDERNG</sequence>
<dbReference type="GO" id="GO:0016020">
    <property type="term" value="C:membrane"/>
    <property type="evidence" value="ECO:0007669"/>
    <property type="project" value="InterPro"/>
</dbReference>
<keyword evidence="5" id="KW-1185">Reference proteome</keyword>
<accession>A0A385TQI8</accession>
<evidence type="ECO:0000256" key="1">
    <source>
        <dbReference type="ARBA" id="ARBA00005278"/>
    </source>
</evidence>
<protein>
    <submittedName>
        <fullName evidence="4">Spore gernimation protein GerA</fullName>
    </submittedName>
</protein>
<evidence type="ECO:0000256" key="2">
    <source>
        <dbReference type="ARBA" id="ARBA00023136"/>
    </source>
</evidence>
<dbReference type="Pfam" id="PF03323">
    <property type="entry name" value="GerA"/>
    <property type="match status" value="1"/>
</dbReference>
<name>A0A385TQI8_PAELA</name>
<feature type="transmembrane region" description="Helical" evidence="3">
    <location>
        <begin position="282"/>
        <end position="308"/>
    </location>
</feature>
<dbReference type="GO" id="GO:0009847">
    <property type="term" value="P:spore germination"/>
    <property type="evidence" value="ECO:0007669"/>
    <property type="project" value="InterPro"/>
</dbReference>
<evidence type="ECO:0000313" key="4">
    <source>
        <dbReference type="EMBL" id="AYB44832.1"/>
    </source>
</evidence>
<dbReference type="AlphaFoldDB" id="A0A385TQI8"/>
<feature type="transmembrane region" description="Helical" evidence="3">
    <location>
        <begin position="328"/>
        <end position="347"/>
    </location>
</feature>